<feature type="region of interest" description="Disordered" evidence="6">
    <location>
        <begin position="761"/>
        <end position="799"/>
    </location>
</feature>
<feature type="region of interest" description="Disordered" evidence="6">
    <location>
        <begin position="124"/>
        <end position="177"/>
    </location>
</feature>
<evidence type="ECO:0000259" key="7">
    <source>
        <dbReference type="PROSITE" id="PS50135"/>
    </source>
</evidence>
<dbReference type="AlphaFoldDB" id="A0A1V9ZMH7"/>
<keyword evidence="5" id="KW-0175">Coiled coil</keyword>
<evidence type="ECO:0000256" key="3">
    <source>
        <dbReference type="ARBA" id="ARBA00022833"/>
    </source>
</evidence>
<dbReference type="SMART" id="SM00291">
    <property type="entry name" value="ZnF_ZZ"/>
    <property type="match status" value="1"/>
</dbReference>
<protein>
    <recommendedName>
        <fullName evidence="7">ZZ-type domain-containing protein</fullName>
    </recommendedName>
</protein>
<evidence type="ECO:0000256" key="2">
    <source>
        <dbReference type="ARBA" id="ARBA00022771"/>
    </source>
</evidence>
<feature type="compositionally biased region" description="Pro residues" evidence="6">
    <location>
        <begin position="779"/>
        <end position="793"/>
    </location>
</feature>
<evidence type="ECO:0000256" key="6">
    <source>
        <dbReference type="SAM" id="MobiDB-lite"/>
    </source>
</evidence>
<feature type="coiled-coil region" evidence="5">
    <location>
        <begin position="40"/>
        <end position="67"/>
    </location>
</feature>
<feature type="compositionally biased region" description="Low complexity" evidence="6">
    <location>
        <begin position="135"/>
        <end position="154"/>
    </location>
</feature>
<comment type="caution">
    <text evidence="8">The sequence shown here is derived from an EMBL/GenBank/DDBJ whole genome shotgun (WGS) entry which is preliminary data.</text>
</comment>
<dbReference type="Proteomes" id="UP000243579">
    <property type="component" value="Unassembled WGS sequence"/>
</dbReference>
<evidence type="ECO:0000256" key="1">
    <source>
        <dbReference type="ARBA" id="ARBA00022723"/>
    </source>
</evidence>
<evidence type="ECO:0000313" key="9">
    <source>
        <dbReference type="Proteomes" id="UP000243579"/>
    </source>
</evidence>
<accession>A0A1V9ZMH7</accession>
<dbReference type="InterPro" id="IPR043145">
    <property type="entry name" value="Znf_ZZ_sf"/>
</dbReference>
<feature type="coiled-coil region" evidence="5">
    <location>
        <begin position="184"/>
        <end position="272"/>
    </location>
</feature>
<dbReference type="Gene3D" id="3.30.60.90">
    <property type="match status" value="1"/>
</dbReference>
<dbReference type="EMBL" id="JNBR01000073">
    <property type="protein sequence ID" value="OQR99189.1"/>
    <property type="molecule type" value="Genomic_DNA"/>
</dbReference>
<name>A0A1V9ZMH7_ACHHY</name>
<dbReference type="PANTHER" id="PTHR20930">
    <property type="entry name" value="OVARIAN CARCINOMA ANTIGEN CA125-RELATED"/>
    <property type="match status" value="1"/>
</dbReference>
<sequence length="811" mass="91578">MEDERMSMSLGVRQSLHSNEEVYARKQNALEQNRILQESLAGKIREMSFLESEYVKAKKEAQEWKKKFDYVFRENELLSVETAKLDAAHKQIGFLQQEITFKTEESEALRGLVTALEASNKKNRRRNLESLNSTLNSAGRSSSSSDASDGLRNSRSSVKSNPDKPTPPADAPKRCDGHCQQAEVNALRNENSLLVKDLDRKDQEIKCCPAVNTGLIGTITRMRDEEIKIQKERIQGLETTLETEQETQLNRLREKQDEVSKMEAQLQALQLKVQSPGSHVSIPHASDQMDIRASTDSIANTPPSTPPPMPAPAFFHDDEDEATKYKWQLHTDVITPYSKSYEPYMLTGFIEKVPFAHREGVGRILRQLIDGNPARYPQDKVVSETNMVMQNVPPEVVTEMAEFVLPMLKSKHHFKVAYYQLSRLMMVTDLKLVIEPREEEYVAAVHQHSELAAHLFLGPRPDDVPNKLVMHTARYLHPDRARFISRPDNTDDEDLELDVNTLSMTSSSRRVSNASFTGDDRRGGLLSNSFLGGDDATGSSRRGGLSKTILGLGSMAAAAKKTITKQFEKKFVHQGSRCAVCSVTPIVGNRYRCATCEGYDLCENCYAFGAHGLENTDEMFGRVQELVLQRCPRLKQEAELLELLRFEICRSSLRKFSFVVNWLADIVQGRSTKDLRARAIEVPAIRREVRKQFVPLLMMVVSDRMDIEVKTEWELELNPDLEKNLHNKAEGAHNACLEVLRIWVADKFSTTSPFVERSLHRYKEGEDGDDDNSKSMVGAPPPLATKTPPPPPAKVDEVATPVDEKVMFQEM</sequence>
<dbReference type="CDD" id="cd02340">
    <property type="entry name" value="ZZ_NBR1_like"/>
    <property type="match status" value="1"/>
</dbReference>
<keyword evidence="1" id="KW-0479">Metal-binding</keyword>
<keyword evidence="9" id="KW-1185">Reference proteome</keyword>
<reference evidence="8 9" key="1">
    <citation type="journal article" date="2014" name="Genome Biol. Evol.">
        <title>The secreted proteins of Achlya hypogyna and Thraustotheca clavata identify the ancestral oomycete secretome and reveal gene acquisitions by horizontal gene transfer.</title>
        <authorList>
            <person name="Misner I."/>
            <person name="Blouin N."/>
            <person name="Leonard G."/>
            <person name="Richards T.A."/>
            <person name="Lane C.E."/>
        </authorList>
    </citation>
    <scope>NUCLEOTIDE SEQUENCE [LARGE SCALE GENOMIC DNA]</scope>
    <source>
        <strain evidence="8 9">ATCC 48635</strain>
    </source>
</reference>
<dbReference type="PROSITE" id="PS50135">
    <property type="entry name" value="ZF_ZZ_2"/>
    <property type="match status" value="1"/>
</dbReference>
<gene>
    <name evidence="8" type="ORF">ACHHYP_07208</name>
</gene>
<dbReference type="PANTHER" id="PTHR20930:SF0">
    <property type="entry name" value="PROTEIN ILRUN"/>
    <property type="match status" value="1"/>
</dbReference>
<dbReference type="SUPFAM" id="SSF57850">
    <property type="entry name" value="RING/U-box"/>
    <property type="match status" value="1"/>
</dbReference>
<proteinExistence type="predicted"/>
<dbReference type="STRING" id="1202772.A0A1V9ZMH7"/>
<evidence type="ECO:0000256" key="5">
    <source>
        <dbReference type="SAM" id="Coils"/>
    </source>
</evidence>
<organism evidence="8 9">
    <name type="scientific">Achlya hypogyna</name>
    <name type="common">Oomycete</name>
    <name type="synonym">Protoachlya hypogyna</name>
    <dbReference type="NCBI Taxonomy" id="1202772"/>
    <lineage>
        <taxon>Eukaryota</taxon>
        <taxon>Sar</taxon>
        <taxon>Stramenopiles</taxon>
        <taxon>Oomycota</taxon>
        <taxon>Saprolegniomycetes</taxon>
        <taxon>Saprolegniales</taxon>
        <taxon>Achlyaceae</taxon>
        <taxon>Achlya</taxon>
    </lineage>
</organism>
<keyword evidence="3" id="KW-0862">Zinc</keyword>
<feature type="domain" description="ZZ-type" evidence="7">
    <location>
        <begin position="573"/>
        <end position="628"/>
    </location>
</feature>
<keyword evidence="2 4" id="KW-0863">Zinc-finger</keyword>
<dbReference type="InterPro" id="IPR000433">
    <property type="entry name" value="Znf_ZZ"/>
</dbReference>
<evidence type="ECO:0000313" key="8">
    <source>
        <dbReference type="EMBL" id="OQR99189.1"/>
    </source>
</evidence>
<dbReference type="OrthoDB" id="661148at2759"/>
<dbReference type="GO" id="GO:0008270">
    <property type="term" value="F:zinc ion binding"/>
    <property type="evidence" value="ECO:0007669"/>
    <property type="project" value="UniProtKB-KW"/>
</dbReference>
<dbReference type="PROSITE" id="PS01357">
    <property type="entry name" value="ZF_ZZ_1"/>
    <property type="match status" value="1"/>
</dbReference>
<dbReference type="Pfam" id="PF00569">
    <property type="entry name" value="ZZ"/>
    <property type="match status" value="1"/>
</dbReference>
<evidence type="ECO:0000256" key="4">
    <source>
        <dbReference type="PROSITE-ProRule" id="PRU00228"/>
    </source>
</evidence>